<dbReference type="InterPro" id="IPR002563">
    <property type="entry name" value="Flavin_Rdtase-like_dom"/>
</dbReference>
<evidence type="ECO:0000256" key="4">
    <source>
        <dbReference type="ARBA" id="ARBA00038054"/>
    </source>
</evidence>
<dbReference type="Pfam" id="PF01613">
    <property type="entry name" value="Flavin_Reduct"/>
    <property type="match status" value="1"/>
</dbReference>
<evidence type="ECO:0000313" key="7">
    <source>
        <dbReference type="Proteomes" id="UP000284605"/>
    </source>
</evidence>
<evidence type="ECO:0000256" key="2">
    <source>
        <dbReference type="ARBA" id="ARBA00022630"/>
    </source>
</evidence>
<dbReference type="PANTHER" id="PTHR33798">
    <property type="entry name" value="FLAVOPROTEIN OXYGENASE"/>
    <property type="match status" value="1"/>
</dbReference>
<gene>
    <name evidence="6" type="ORF">D3874_02380</name>
</gene>
<evidence type="ECO:0000259" key="5">
    <source>
        <dbReference type="SMART" id="SM00903"/>
    </source>
</evidence>
<sequence>MATATFDFDDLSPQDQYKLLIGTVVPRPIAWVTTVDAQGRVNAAPFSFFNALCSAPPIVALGLGSRPGGEAKDTPANIAATNAFTVNIVSNDLAEKMNVTATTFAPGIDELREAGLTTVPGTKVPCPRIAEAPAALECRLYMTIPVGEDVIVLGQVVAAHYDERVINVARKHIDPKALDAIARLGGNGYATTRDIFDLARLSVEEWETNHTPNARRPR</sequence>
<keyword evidence="3" id="KW-0288">FMN</keyword>
<dbReference type="GO" id="GO:0016646">
    <property type="term" value="F:oxidoreductase activity, acting on the CH-NH group of donors, NAD or NADP as acceptor"/>
    <property type="evidence" value="ECO:0007669"/>
    <property type="project" value="UniProtKB-ARBA"/>
</dbReference>
<feature type="domain" description="Flavin reductase like" evidence="5">
    <location>
        <begin position="22"/>
        <end position="174"/>
    </location>
</feature>
<dbReference type="GO" id="GO:0010181">
    <property type="term" value="F:FMN binding"/>
    <property type="evidence" value="ECO:0007669"/>
    <property type="project" value="InterPro"/>
</dbReference>
<dbReference type="OrthoDB" id="9783347at2"/>
<name>A0A418WTV5_9PROT</name>
<dbReference type="SUPFAM" id="SSF50475">
    <property type="entry name" value="FMN-binding split barrel"/>
    <property type="match status" value="1"/>
</dbReference>
<evidence type="ECO:0000256" key="3">
    <source>
        <dbReference type="ARBA" id="ARBA00022643"/>
    </source>
</evidence>
<reference evidence="6 7" key="1">
    <citation type="submission" date="2018-09" db="EMBL/GenBank/DDBJ databases">
        <authorList>
            <person name="Zhu H."/>
        </authorList>
    </citation>
    <scope>NUCLEOTIDE SEQUENCE [LARGE SCALE GENOMIC DNA]</scope>
    <source>
        <strain evidence="6 7">K1W22B-8</strain>
    </source>
</reference>
<dbReference type="RefSeq" id="WP_119776045.1">
    <property type="nucleotide sequence ID" value="NZ_QYUK01000008.1"/>
</dbReference>
<evidence type="ECO:0000256" key="1">
    <source>
        <dbReference type="ARBA" id="ARBA00001917"/>
    </source>
</evidence>
<keyword evidence="2" id="KW-0285">Flavoprotein</keyword>
<dbReference type="AlphaFoldDB" id="A0A418WTV5"/>
<comment type="caution">
    <text evidence="6">The sequence shown here is derived from an EMBL/GenBank/DDBJ whole genome shotgun (WGS) entry which is preliminary data.</text>
</comment>
<comment type="cofactor">
    <cofactor evidence="1">
        <name>FMN</name>
        <dbReference type="ChEBI" id="CHEBI:58210"/>
    </cofactor>
</comment>
<dbReference type="Proteomes" id="UP000284605">
    <property type="component" value="Unassembled WGS sequence"/>
</dbReference>
<protein>
    <submittedName>
        <fullName evidence="6">Flavin reductase family protein</fullName>
    </submittedName>
</protein>
<accession>A0A418WTV5</accession>
<proteinExistence type="inferred from homology"/>
<dbReference type="SMART" id="SM00903">
    <property type="entry name" value="Flavin_Reduct"/>
    <property type="match status" value="1"/>
</dbReference>
<dbReference type="Gene3D" id="2.30.110.10">
    <property type="entry name" value="Electron Transport, Fmn-binding Protein, Chain A"/>
    <property type="match status" value="1"/>
</dbReference>
<dbReference type="EMBL" id="QYUK01000008">
    <property type="protein sequence ID" value="RJF94691.1"/>
    <property type="molecule type" value="Genomic_DNA"/>
</dbReference>
<keyword evidence="7" id="KW-1185">Reference proteome</keyword>
<organism evidence="6 7">
    <name type="scientific">Oleomonas cavernae</name>
    <dbReference type="NCBI Taxonomy" id="2320859"/>
    <lineage>
        <taxon>Bacteria</taxon>
        <taxon>Pseudomonadati</taxon>
        <taxon>Pseudomonadota</taxon>
        <taxon>Alphaproteobacteria</taxon>
        <taxon>Acetobacterales</taxon>
        <taxon>Acetobacteraceae</taxon>
        <taxon>Oleomonas</taxon>
    </lineage>
</organism>
<evidence type="ECO:0000313" key="6">
    <source>
        <dbReference type="EMBL" id="RJF94691.1"/>
    </source>
</evidence>
<comment type="similarity">
    <text evidence="4">Belongs to the flavoredoxin family.</text>
</comment>
<dbReference type="PANTHER" id="PTHR33798:SF5">
    <property type="entry name" value="FLAVIN REDUCTASE LIKE DOMAIN-CONTAINING PROTEIN"/>
    <property type="match status" value="1"/>
</dbReference>
<dbReference type="InterPro" id="IPR012349">
    <property type="entry name" value="Split_barrel_FMN-bd"/>
</dbReference>